<dbReference type="PRINTS" id="PR00738">
    <property type="entry name" value="GLHYDRLASE20"/>
</dbReference>
<dbReference type="SUPFAM" id="SSF55545">
    <property type="entry name" value="beta-N-acetylhexosaminidase-like domain"/>
    <property type="match status" value="1"/>
</dbReference>
<evidence type="ECO:0000256" key="4">
    <source>
        <dbReference type="ARBA" id="ARBA00022801"/>
    </source>
</evidence>
<feature type="domain" description="Chitobiase/beta-hexosaminidases N-terminal" evidence="10">
    <location>
        <begin position="38"/>
        <end position="200"/>
    </location>
</feature>
<evidence type="ECO:0000256" key="6">
    <source>
        <dbReference type="ARBA" id="ARBA00030512"/>
    </source>
</evidence>
<dbReference type="GO" id="GO:0016020">
    <property type="term" value="C:membrane"/>
    <property type="evidence" value="ECO:0007669"/>
    <property type="project" value="TreeGrafter"/>
</dbReference>
<accession>A0A6M4MD11</accession>
<dbReference type="Gene3D" id="2.60.40.10">
    <property type="entry name" value="Immunoglobulins"/>
    <property type="match status" value="1"/>
</dbReference>
<dbReference type="InterPro" id="IPR029018">
    <property type="entry name" value="Hex-like_dom2"/>
</dbReference>
<dbReference type="Pfam" id="PF00728">
    <property type="entry name" value="Glyco_hydro_20"/>
    <property type="match status" value="1"/>
</dbReference>
<organism evidence="11 12">
    <name type="scientific">Alteromonas pelagimontana</name>
    <dbReference type="NCBI Taxonomy" id="1858656"/>
    <lineage>
        <taxon>Bacteria</taxon>
        <taxon>Pseudomonadati</taxon>
        <taxon>Pseudomonadota</taxon>
        <taxon>Gammaproteobacteria</taxon>
        <taxon>Alteromonadales</taxon>
        <taxon>Alteromonadaceae</taxon>
        <taxon>Alteromonas/Salinimonas group</taxon>
        <taxon>Alteromonas</taxon>
    </lineage>
</organism>
<evidence type="ECO:0000256" key="5">
    <source>
        <dbReference type="ARBA" id="ARBA00023295"/>
    </source>
</evidence>
<dbReference type="InterPro" id="IPR004866">
    <property type="entry name" value="CHB/HEX_N_dom"/>
</dbReference>
<dbReference type="Proteomes" id="UP000219285">
    <property type="component" value="Chromosome"/>
</dbReference>
<dbReference type="Gene3D" id="3.30.379.10">
    <property type="entry name" value="Chitobiase/beta-hexosaminidase domain 2-like"/>
    <property type="match status" value="1"/>
</dbReference>
<evidence type="ECO:0000256" key="8">
    <source>
        <dbReference type="PIRSR" id="PIRSR625705-1"/>
    </source>
</evidence>
<protein>
    <recommendedName>
        <fullName evidence="3">beta-N-acetylhexosaminidase</fullName>
        <ecNumber evidence="3">3.2.1.52</ecNumber>
    </recommendedName>
    <alternativeName>
        <fullName evidence="6">Beta-N-acetylhexosaminidase</fullName>
    </alternativeName>
    <alternativeName>
        <fullName evidence="7">N-acetyl-beta-glucosaminidase</fullName>
    </alternativeName>
</protein>
<dbReference type="PANTHER" id="PTHR22600">
    <property type="entry name" value="BETA-HEXOSAMINIDASE"/>
    <property type="match status" value="1"/>
</dbReference>
<proteinExistence type="inferred from homology"/>
<dbReference type="EMBL" id="CP052766">
    <property type="protein sequence ID" value="QJR80455.1"/>
    <property type="molecule type" value="Genomic_DNA"/>
</dbReference>
<dbReference type="InterPro" id="IPR015883">
    <property type="entry name" value="Glyco_hydro_20_cat"/>
</dbReference>
<feature type="signal peptide" evidence="9">
    <location>
        <begin position="1"/>
        <end position="24"/>
    </location>
</feature>
<dbReference type="Pfam" id="PF03173">
    <property type="entry name" value="CHB_HEX"/>
    <property type="match status" value="1"/>
</dbReference>
<gene>
    <name evidence="11" type="ORF">CA267_006545</name>
</gene>
<reference evidence="11 12" key="2">
    <citation type="submission" date="2020-04" db="EMBL/GenBank/DDBJ databases">
        <title>Complete genome sequence of Alteromonas pelagimontana 5.12T.</title>
        <authorList>
            <person name="Sinha R.K."/>
            <person name="Krishnan K.P."/>
            <person name="Kurian J.P."/>
        </authorList>
    </citation>
    <scope>NUCLEOTIDE SEQUENCE [LARGE SCALE GENOMIC DNA]</scope>
    <source>
        <strain evidence="11 12">5.12</strain>
    </source>
</reference>
<dbReference type="EC" id="3.2.1.52" evidence="3"/>
<dbReference type="SUPFAM" id="SSF49384">
    <property type="entry name" value="Carbohydrate-binding domain"/>
    <property type="match status" value="1"/>
</dbReference>
<dbReference type="AlphaFoldDB" id="A0A6M4MD11"/>
<evidence type="ECO:0000256" key="7">
    <source>
        <dbReference type="ARBA" id="ARBA00033000"/>
    </source>
</evidence>
<dbReference type="SUPFAM" id="SSF81296">
    <property type="entry name" value="E set domains"/>
    <property type="match status" value="1"/>
</dbReference>
<dbReference type="SUPFAM" id="SSF51445">
    <property type="entry name" value="(Trans)glycosidases"/>
    <property type="match status" value="1"/>
</dbReference>
<dbReference type="KEGG" id="apel:CA267_006545"/>
<feature type="active site" description="Proton donor" evidence="8">
    <location>
        <position position="533"/>
    </location>
</feature>
<evidence type="ECO:0000259" key="10">
    <source>
        <dbReference type="SMART" id="SM01081"/>
    </source>
</evidence>
<dbReference type="Gene3D" id="2.60.40.290">
    <property type="match status" value="1"/>
</dbReference>
<keyword evidence="5" id="KW-0326">Glycosidase</keyword>
<dbReference type="CDD" id="cd02847">
    <property type="entry name" value="E_set_Chitobiase_C"/>
    <property type="match status" value="1"/>
</dbReference>
<keyword evidence="12" id="KW-1185">Reference proteome</keyword>
<dbReference type="RefSeq" id="WP_075608232.1">
    <property type="nucleotide sequence ID" value="NZ_CP052766.1"/>
</dbReference>
<evidence type="ECO:0000313" key="12">
    <source>
        <dbReference type="Proteomes" id="UP000219285"/>
    </source>
</evidence>
<dbReference type="GO" id="GO:0030247">
    <property type="term" value="F:polysaccharide binding"/>
    <property type="evidence" value="ECO:0007669"/>
    <property type="project" value="InterPro"/>
</dbReference>
<sequence>MQGIKVSFTVASVLLAIPALNVAAATELNQAALHKLAQQLDVKYEVISNFNDTSCKEYRSPCPRSKLVLTSPTEFSATDWTLYFGQNAPVTGDQSALFDVKHVNGDLHTLSPTTEFTGFKAGEAVEIPLEGHFSYISESTVMPNYYLTSPGLEPEIIAATVETFDEETGLYTLPHAGSFTKEEQLKRSENDHSPQATASQLFEWYSAIAGNTSTAAENRIIPTIKNASVTGKRVTLNSGLAFDDATAKDLPFLFELRNIPLATSGLKVKLTSAPSLGAQAYSLAISEKEITLQSSSAAGQFYGLISLAWLYDTATSSLPVGTFEDAPRYDFRGIHIDVARNFHSKAMILRLMKEMAMLKLNKLHLHLADDEGWRLEIPGLPELTDLGAYRCHDLSETTCLLPQLGNGPFKDTSVNGFYSVEDYKEILQLAKRYHIEVIPSLDMPGHSRAAIKSMEARYQRLKAAGEIAKAEQYRLVEPQDTTQYSSIQYYNDNTLNPCIPATYRFVEAVISEVKKMHEDAGLPLKRYHIGADETAGAWSESPACAALMKQENIDSPEKLTSLFISRVATIVDRMGITTGAWSDGLSHVKPDMLPASIQSNIWDLLPAQGHVRAQEMANKGWDTVLSLPDVLYFDFPYQADPVETGFYWGSRSTDTYQLFQFMPDNLPAHAEFWTDVMGNQYQAQDSTPLKEGASFTGIQGQLWSEIVRQDSTAEYLYNPRMLALAERAWHQATWEIPYVAGRNYSAETQYFTDELQRAQNRDWLAFTQTMVNKYLPALNKTDIFYRLPVPGAEIRNGKLHAVAPWEGVTIEYREGEGKWQRYREPVEVRGNIKDDIAVRSTLPGTQRVGRSIQVK</sequence>
<evidence type="ECO:0000256" key="9">
    <source>
        <dbReference type="SAM" id="SignalP"/>
    </source>
</evidence>
<evidence type="ECO:0000256" key="3">
    <source>
        <dbReference type="ARBA" id="ARBA00012663"/>
    </source>
</evidence>
<feature type="chain" id="PRO_5026762119" description="beta-N-acetylhexosaminidase" evidence="9">
    <location>
        <begin position="25"/>
        <end position="855"/>
    </location>
</feature>
<keyword evidence="4 11" id="KW-0378">Hydrolase</keyword>
<dbReference type="GO" id="GO:0030203">
    <property type="term" value="P:glycosaminoglycan metabolic process"/>
    <property type="evidence" value="ECO:0007669"/>
    <property type="project" value="TreeGrafter"/>
</dbReference>
<dbReference type="InterPro" id="IPR017853">
    <property type="entry name" value="GH"/>
</dbReference>
<dbReference type="PANTHER" id="PTHR22600:SF57">
    <property type="entry name" value="BETA-N-ACETYLHEXOSAMINIDASE"/>
    <property type="match status" value="1"/>
</dbReference>
<dbReference type="InterPro" id="IPR025705">
    <property type="entry name" value="Beta_hexosaminidase_sua/sub"/>
</dbReference>
<comment type="similarity">
    <text evidence="2">Belongs to the glycosyl hydrolase 20 family.</text>
</comment>
<dbReference type="Pfam" id="PF02838">
    <property type="entry name" value="Glyco_hydro_20b"/>
    <property type="match status" value="1"/>
</dbReference>
<evidence type="ECO:0000256" key="1">
    <source>
        <dbReference type="ARBA" id="ARBA00001231"/>
    </source>
</evidence>
<dbReference type="SMART" id="SM01081">
    <property type="entry name" value="CHB_HEX"/>
    <property type="match status" value="1"/>
</dbReference>
<dbReference type="Pfam" id="PF03174">
    <property type="entry name" value="CHB_HEX_C"/>
    <property type="match status" value="1"/>
</dbReference>
<dbReference type="InterPro" id="IPR013783">
    <property type="entry name" value="Ig-like_fold"/>
</dbReference>
<dbReference type="InterPro" id="IPR008965">
    <property type="entry name" value="CBM2/CBM3_carb-bd_dom_sf"/>
</dbReference>
<evidence type="ECO:0000313" key="11">
    <source>
        <dbReference type="EMBL" id="QJR80455.1"/>
    </source>
</evidence>
<evidence type="ECO:0000256" key="2">
    <source>
        <dbReference type="ARBA" id="ARBA00006285"/>
    </source>
</evidence>
<dbReference type="InterPro" id="IPR015882">
    <property type="entry name" value="HEX_bac_N"/>
</dbReference>
<reference evidence="12" key="1">
    <citation type="submission" date="2014-12" db="EMBL/GenBank/DDBJ databases">
        <title>Complete genome sequence of a multi-drug resistant Klebsiella pneumoniae.</title>
        <authorList>
            <person name="Hua X."/>
            <person name="Chen Q."/>
            <person name="Li X."/>
            <person name="Feng Y."/>
            <person name="Ruan Z."/>
            <person name="Yu Y."/>
        </authorList>
    </citation>
    <scope>NUCLEOTIDE SEQUENCE [LARGE SCALE GENOMIC DNA]</scope>
    <source>
        <strain evidence="12">5.12</strain>
    </source>
</reference>
<dbReference type="GO" id="GO:0004563">
    <property type="term" value="F:beta-N-acetylhexosaminidase activity"/>
    <property type="evidence" value="ECO:0007669"/>
    <property type="project" value="UniProtKB-EC"/>
</dbReference>
<dbReference type="Gene3D" id="3.20.20.80">
    <property type="entry name" value="Glycosidases"/>
    <property type="match status" value="1"/>
</dbReference>
<dbReference type="InterPro" id="IPR012291">
    <property type="entry name" value="CBM2_carb-bd_dom_sf"/>
</dbReference>
<comment type="catalytic activity">
    <reaction evidence="1">
        <text>Hydrolysis of terminal non-reducing N-acetyl-D-hexosamine residues in N-acetyl-beta-D-hexosaminides.</text>
        <dbReference type="EC" id="3.2.1.52"/>
    </reaction>
</comment>
<name>A0A6M4MD11_9ALTE</name>
<keyword evidence="9" id="KW-0732">Signal</keyword>
<dbReference type="InterPro" id="IPR004867">
    <property type="entry name" value="CHB_C_dom"/>
</dbReference>
<dbReference type="GO" id="GO:0005975">
    <property type="term" value="P:carbohydrate metabolic process"/>
    <property type="evidence" value="ECO:0007669"/>
    <property type="project" value="InterPro"/>
</dbReference>
<dbReference type="InterPro" id="IPR014756">
    <property type="entry name" value="Ig_E-set"/>
</dbReference>